<evidence type="ECO:0000313" key="3">
    <source>
        <dbReference type="Proteomes" id="UP000254266"/>
    </source>
</evidence>
<keyword evidence="3" id="KW-1185">Reference proteome</keyword>
<organism evidence="2 3">
    <name type="scientific">endosymbiont of Galathealinum brachiosum</name>
    <dbReference type="NCBI Taxonomy" id="2200906"/>
    <lineage>
        <taxon>Bacteria</taxon>
        <taxon>Pseudomonadati</taxon>
        <taxon>Pseudomonadota</taxon>
        <taxon>Gammaproteobacteria</taxon>
        <taxon>sulfur-oxidizing symbionts</taxon>
    </lineage>
</organism>
<feature type="signal peptide" evidence="1">
    <location>
        <begin position="1"/>
        <end position="20"/>
    </location>
</feature>
<sequence>MLKQLIILISLISLGTSCTASEKVSSMTVKDVGSLHFIASTFKTDEHKLKFCGDYLCVIDGHLFFGSDGKKPAIITKRFYFKINGHDIDLNITGMFEPGVTSENISQRISVEHYWGDFYKVAGRFSDGAGSYIAQWIVSKDGSIRTHLSDMETALDIQGMINR</sequence>
<evidence type="ECO:0000313" key="2">
    <source>
        <dbReference type="EMBL" id="RDH85974.1"/>
    </source>
</evidence>
<keyword evidence="1" id="KW-0732">Signal</keyword>
<protein>
    <submittedName>
        <fullName evidence="2">Uncharacterized protein</fullName>
    </submittedName>
</protein>
<dbReference type="AlphaFoldDB" id="A0A370DNM2"/>
<comment type="caution">
    <text evidence="2">The sequence shown here is derived from an EMBL/GenBank/DDBJ whole genome shotgun (WGS) entry which is preliminary data.</text>
</comment>
<accession>A0A370DNM2</accession>
<proteinExistence type="predicted"/>
<dbReference type="PROSITE" id="PS51257">
    <property type="entry name" value="PROKAR_LIPOPROTEIN"/>
    <property type="match status" value="1"/>
</dbReference>
<dbReference type="EMBL" id="QFXC01000002">
    <property type="protein sequence ID" value="RDH85974.1"/>
    <property type="molecule type" value="Genomic_DNA"/>
</dbReference>
<gene>
    <name evidence="2" type="ORF">DIZ80_00430</name>
</gene>
<evidence type="ECO:0000256" key="1">
    <source>
        <dbReference type="SAM" id="SignalP"/>
    </source>
</evidence>
<dbReference type="Proteomes" id="UP000254266">
    <property type="component" value="Unassembled WGS sequence"/>
</dbReference>
<feature type="chain" id="PRO_5016638285" evidence="1">
    <location>
        <begin position="21"/>
        <end position="163"/>
    </location>
</feature>
<reference evidence="2 3" key="1">
    <citation type="journal article" date="2018" name="ISME J.">
        <title>Endosymbiont genomes yield clues of tubeworm success.</title>
        <authorList>
            <person name="Li Y."/>
            <person name="Liles M.R."/>
            <person name="Halanych K.M."/>
        </authorList>
    </citation>
    <scope>NUCLEOTIDE SEQUENCE [LARGE SCALE GENOMIC DNA]</scope>
    <source>
        <strain evidence="2">A1464</strain>
    </source>
</reference>
<name>A0A370DNM2_9GAMM</name>